<dbReference type="GeneID" id="24164848"/>
<reference evidence="2" key="2">
    <citation type="journal article" date="2010" name="Genome Res.">
        <title>Population genomic sequencing of Coccidioides fungi reveals recent hybridization and transposon control.</title>
        <authorList>
            <person name="Neafsey D.E."/>
            <person name="Barker B.M."/>
            <person name="Sharpton T.J."/>
            <person name="Stajich J.E."/>
            <person name="Park D.J."/>
            <person name="Whiston E."/>
            <person name="Hung C.-Y."/>
            <person name="McMahan C."/>
            <person name="White J."/>
            <person name="Sykes S."/>
            <person name="Heiman D."/>
            <person name="Young S."/>
            <person name="Zeng Q."/>
            <person name="Abouelleil A."/>
            <person name="Aftuck L."/>
            <person name="Bessette D."/>
            <person name="Brown A."/>
            <person name="FitzGerald M."/>
            <person name="Lui A."/>
            <person name="Macdonald J.P."/>
            <person name="Priest M."/>
            <person name="Orbach M.J."/>
            <person name="Galgiani J.N."/>
            <person name="Kirkland T.N."/>
            <person name="Cole G.T."/>
            <person name="Birren B.W."/>
            <person name="Henn M.R."/>
            <person name="Taylor J.W."/>
            <person name="Rounsley S.D."/>
        </authorList>
    </citation>
    <scope>GENOME REANNOTATION</scope>
    <source>
        <strain evidence="2">RS</strain>
    </source>
</reference>
<accession>A0A0E1S179</accession>
<evidence type="ECO:0000313" key="1">
    <source>
        <dbReference type="EMBL" id="EAS29632.2"/>
    </source>
</evidence>
<dbReference type="KEGG" id="cim:CIMG_13221"/>
<dbReference type="EMBL" id="GG704913">
    <property type="protein sequence ID" value="EAS29632.2"/>
    <property type="molecule type" value="Genomic_DNA"/>
</dbReference>
<dbReference type="VEuPathDB" id="FungiDB:CIMG_13221"/>
<name>A0A0E1S179_COCIM</name>
<dbReference type="RefSeq" id="XP_001241215.2">
    <property type="nucleotide sequence ID" value="XM_001241214.2"/>
</dbReference>
<reference evidence="2" key="1">
    <citation type="journal article" date="2009" name="Genome Res.">
        <title>Comparative genomic analyses of the human fungal pathogens Coccidioides and their relatives.</title>
        <authorList>
            <person name="Sharpton T.J."/>
            <person name="Stajich J.E."/>
            <person name="Rounsley S.D."/>
            <person name="Gardner M.J."/>
            <person name="Wortman J.R."/>
            <person name="Jordar V.S."/>
            <person name="Maiti R."/>
            <person name="Kodira C.D."/>
            <person name="Neafsey D.E."/>
            <person name="Zeng Q."/>
            <person name="Hung C.-Y."/>
            <person name="McMahan C."/>
            <person name="Muszewska A."/>
            <person name="Grynberg M."/>
            <person name="Mandel M.A."/>
            <person name="Kellner E.M."/>
            <person name="Barker B.M."/>
            <person name="Galgiani J.N."/>
            <person name="Orbach M.J."/>
            <person name="Kirkland T.N."/>
            <person name="Cole G.T."/>
            <person name="Henn M.R."/>
            <person name="Birren B.W."/>
            <person name="Taylor J.W."/>
        </authorList>
    </citation>
    <scope>NUCLEOTIDE SEQUENCE [LARGE SCALE GENOMIC DNA]</scope>
    <source>
        <strain evidence="2">RS</strain>
    </source>
</reference>
<dbReference type="OrthoDB" id="10503732at2759"/>
<keyword evidence="2" id="KW-1185">Reference proteome</keyword>
<protein>
    <submittedName>
        <fullName evidence="1">Uncharacterized protein</fullName>
    </submittedName>
</protein>
<sequence length="233" mass="27366">MQGKIAIIKYISQKITISILHLFRYFIYQDNVLGLLFMTVEYITGKTLYEIDVLCLSDELRLHLLNQLADIYIQLYHQQFDHIRAFILDGNNENFIVQASCFEQATIEREDRYYNPEKRYKYTLSIAQHLTTNLLPKKMFIAYTLLKPCYLGNVYWNLLDQAYYGEDSSKRVKNFFKLPLQKPLVEELQKKISKFEAFKQELEAAGLEPIAPELAKLKKQDLPSVKHEPAALQ</sequence>
<dbReference type="AlphaFoldDB" id="A0A0E1S179"/>
<proteinExistence type="predicted"/>
<dbReference type="Proteomes" id="UP000001261">
    <property type="component" value="Unassembled WGS sequence"/>
</dbReference>
<evidence type="ECO:0000313" key="2">
    <source>
        <dbReference type="Proteomes" id="UP000001261"/>
    </source>
</evidence>
<gene>
    <name evidence="1" type="ORF">CIMG_13221</name>
</gene>
<organism evidence="1 2">
    <name type="scientific">Coccidioides immitis (strain RS)</name>
    <name type="common">Valley fever fungus</name>
    <dbReference type="NCBI Taxonomy" id="246410"/>
    <lineage>
        <taxon>Eukaryota</taxon>
        <taxon>Fungi</taxon>
        <taxon>Dikarya</taxon>
        <taxon>Ascomycota</taxon>
        <taxon>Pezizomycotina</taxon>
        <taxon>Eurotiomycetes</taxon>
        <taxon>Eurotiomycetidae</taxon>
        <taxon>Onygenales</taxon>
        <taxon>Onygenaceae</taxon>
        <taxon>Coccidioides</taxon>
    </lineage>
</organism>
<dbReference type="InParanoid" id="A0A0E1S179"/>